<dbReference type="GO" id="GO:0019433">
    <property type="term" value="P:triglyceride catabolic process"/>
    <property type="evidence" value="ECO:0007669"/>
    <property type="project" value="TreeGrafter"/>
</dbReference>
<feature type="domain" description="Alpha/beta hydrolase fold-3" evidence="3">
    <location>
        <begin position="399"/>
        <end position="611"/>
    </location>
</feature>
<dbReference type="Proteomes" id="UP000688137">
    <property type="component" value="Unassembled WGS sequence"/>
</dbReference>
<comment type="caution">
    <text evidence="4">The sequence shown here is derived from an EMBL/GenBank/DDBJ whole genome shotgun (WGS) entry which is preliminary data.</text>
</comment>
<gene>
    <name evidence="4" type="ORF">PPRIM_AZ9-3.1.T1210105</name>
</gene>
<dbReference type="InterPro" id="IPR002168">
    <property type="entry name" value="Lipase_GDXG_HIS_AS"/>
</dbReference>
<dbReference type="GO" id="GO:0004806">
    <property type="term" value="F:triacylglycerol lipase activity"/>
    <property type="evidence" value="ECO:0007669"/>
    <property type="project" value="TreeGrafter"/>
</dbReference>
<accession>A0A8S1PK85</accession>
<reference evidence="4" key="1">
    <citation type="submission" date="2021-01" db="EMBL/GenBank/DDBJ databases">
        <authorList>
            <consortium name="Genoscope - CEA"/>
            <person name="William W."/>
        </authorList>
    </citation>
    <scope>NUCLEOTIDE SEQUENCE</scope>
</reference>
<dbReference type="Pfam" id="PF07859">
    <property type="entry name" value="Abhydrolase_3"/>
    <property type="match status" value="1"/>
</dbReference>
<evidence type="ECO:0000313" key="5">
    <source>
        <dbReference type="Proteomes" id="UP000688137"/>
    </source>
</evidence>
<dbReference type="PANTHER" id="PTHR23025">
    <property type="entry name" value="TRIACYLGLYCEROL LIPASE"/>
    <property type="match status" value="1"/>
</dbReference>
<evidence type="ECO:0000256" key="1">
    <source>
        <dbReference type="ARBA" id="ARBA00010515"/>
    </source>
</evidence>
<dbReference type="GO" id="GO:0005829">
    <property type="term" value="C:cytosol"/>
    <property type="evidence" value="ECO:0007669"/>
    <property type="project" value="TreeGrafter"/>
</dbReference>
<proteinExistence type="inferred from homology"/>
<sequence length="638" mass="72811">MQIIEQNDIQENVEQYNLDVGQDQNEIFVLPNHQMNILSRNAVDKLQVNIQSSISKFNKLLMKAQDITLENHKNQDLCQKAVQVVQVASIGLMQIMNINQLLEKKNLAVEQSVSSLNITCKTNQLNQYSTNLVLDYMNHIILEKIVELIDKFSQLQKEQKRSLAIYLAKLQSCIEILPGATTVKHNDLYAIPPDHQDWQMINPFIEKKQLATDEQIKKSYEKVSFGILLGNAMISKGSEYRGELQKSFMEGFGALYYGLNKKKMKSRADHFLVEAKQEDAFKAWNLPETGIIKKFLPAIFPSISFNKKIYIPKLFRKITKEYILEQYNQGTINKINNDCGLFFPDQMISMDDLLKNDLNQDRVQVRVLCHETLTFKGVDGFMSMFKSTKSKQFNFDKIVIHIHGGGFVAMSSRSHQTYTRKWANNMRVPIFSIDYKMAPDHPYPAGLDDCWQAYMFIITFIQKYFNVVPSKVVLVGDSAGGNLVAALTIQAIKAGVRVPDGILLAYPALSLDIKTFTPSFLVSLDDSLLHHTVLKLCLNSYVQKEFNSTIDPMLSPSAVSEEILKQFPKTRIVVGTYDPLHDESFRLLLKLVQLKKDVKLIEYQSMPHGFLSFDIINGMKEAKQTVIDAQSCLLEMLN</sequence>
<name>A0A8S1PK85_PARPR</name>
<dbReference type="OMA" id="HQMNILS"/>
<evidence type="ECO:0000313" key="4">
    <source>
        <dbReference type="EMBL" id="CAD8103552.1"/>
    </source>
</evidence>
<keyword evidence="5" id="KW-1185">Reference proteome</keyword>
<keyword evidence="2" id="KW-0378">Hydrolase</keyword>
<dbReference type="PANTHER" id="PTHR23025:SF3">
    <property type="entry name" value="HORMONE-SENSITIVE LIPASE"/>
    <property type="match status" value="1"/>
</dbReference>
<dbReference type="InterPro" id="IPR013094">
    <property type="entry name" value="AB_hydrolase_3"/>
</dbReference>
<dbReference type="PROSITE" id="PS01173">
    <property type="entry name" value="LIPASE_GDXG_HIS"/>
    <property type="match status" value="1"/>
</dbReference>
<dbReference type="GO" id="GO:0004771">
    <property type="term" value="F:sterol ester esterase activity"/>
    <property type="evidence" value="ECO:0007669"/>
    <property type="project" value="TreeGrafter"/>
</dbReference>
<organism evidence="4 5">
    <name type="scientific">Paramecium primaurelia</name>
    <dbReference type="NCBI Taxonomy" id="5886"/>
    <lineage>
        <taxon>Eukaryota</taxon>
        <taxon>Sar</taxon>
        <taxon>Alveolata</taxon>
        <taxon>Ciliophora</taxon>
        <taxon>Intramacronucleata</taxon>
        <taxon>Oligohymenophorea</taxon>
        <taxon>Peniculida</taxon>
        <taxon>Parameciidae</taxon>
        <taxon>Paramecium</taxon>
    </lineage>
</organism>
<dbReference type="AlphaFoldDB" id="A0A8S1PK85"/>
<comment type="similarity">
    <text evidence="1">Belongs to the 'GDXG' lipolytic enzyme family.</text>
</comment>
<protein>
    <recommendedName>
        <fullName evidence="3">Alpha/beta hydrolase fold-3 domain-containing protein</fullName>
    </recommendedName>
</protein>
<evidence type="ECO:0000256" key="2">
    <source>
        <dbReference type="ARBA" id="ARBA00022801"/>
    </source>
</evidence>
<evidence type="ECO:0000259" key="3">
    <source>
        <dbReference type="Pfam" id="PF07859"/>
    </source>
</evidence>
<dbReference type="EMBL" id="CAJJDM010000124">
    <property type="protein sequence ID" value="CAD8103552.1"/>
    <property type="molecule type" value="Genomic_DNA"/>
</dbReference>